<evidence type="ECO:0000256" key="1">
    <source>
        <dbReference type="SAM" id="MobiDB-lite"/>
    </source>
</evidence>
<protein>
    <submittedName>
        <fullName evidence="2">Response regulator</fullName>
    </submittedName>
</protein>
<accession>A0A4R5QA03</accession>
<name>A0A4R5QA03_9PROT</name>
<dbReference type="Gene3D" id="3.40.50.2300">
    <property type="match status" value="1"/>
</dbReference>
<feature type="region of interest" description="Disordered" evidence="1">
    <location>
        <begin position="97"/>
        <end position="150"/>
    </location>
</feature>
<dbReference type="Proteomes" id="UP000295096">
    <property type="component" value="Unassembled WGS sequence"/>
</dbReference>
<evidence type="ECO:0000313" key="2">
    <source>
        <dbReference type="EMBL" id="TDH59171.1"/>
    </source>
</evidence>
<reference evidence="2 3" key="1">
    <citation type="journal article" date="2016" name="J. Microbiol.">
        <title>Dankookia rubra gen. nov., sp. nov., an alphaproteobacterium isolated from sediment of a shallow stream.</title>
        <authorList>
            <person name="Kim W.H."/>
            <person name="Kim D.H."/>
            <person name="Kang K."/>
            <person name="Ahn T.Y."/>
        </authorList>
    </citation>
    <scope>NUCLEOTIDE SEQUENCE [LARGE SCALE GENOMIC DNA]</scope>
    <source>
        <strain evidence="2 3">JCM30602</strain>
    </source>
</reference>
<dbReference type="AlphaFoldDB" id="A0A4R5QA03"/>
<keyword evidence="3" id="KW-1185">Reference proteome</keyword>
<organism evidence="2 3">
    <name type="scientific">Dankookia rubra</name>
    <dbReference type="NCBI Taxonomy" id="1442381"/>
    <lineage>
        <taxon>Bacteria</taxon>
        <taxon>Pseudomonadati</taxon>
        <taxon>Pseudomonadota</taxon>
        <taxon>Alphaproteobacteria</taxon>
        <taxon>Acetobacterales</taxon>
        <taxon>Roseomonadaceae</taxon>
        <taxon>Dankookia</taxon>
    </lineage>
</organism>
<feature type="compositionally biased region" description="Basic residues" evidence="1">
    <location>
        <begin position="120"/>
        <end position="130"/>
    </location>
</feature>
<evidence type="ECO:0000313" key="3">
    <source>
        <dbReference type="Proteomes" id="UP000295096"/>
    </source>
</evidence>
<sequence length="150" mass="15461">MCRASRAGHGGPMPRRVALVDDAPGFAAGLAAFPGANGCTVRLHGSRAGFPGALTAERPELVILDHRLRGGTGPGVRRRRREASDLPCSRLTGAAGEVDRVPSLEPGAGHHVGKTASRASCRRGPARPRGRGGWTRGCATRSARRAGASA</sequence>
<dbReference type="SUPFAM" id="SSF52172">
    <property type="entry name" value="CheY-like"/>
    <property type="match status" value="1"/>
</dbReference>
<dbReference type="EMBL" id="SMSJ01000077">
    <property type="protein sequence ID" value="TDH59171.1"/>
    <property type="molecule type" value="Genomic_DNA"/>
</dbReference>
<dbReference type="InterPro" id="IPR011006">
    <property type="entry name" value="CheY-like_superfamily"/>
</dbReference>
<gene>
    <name evidence="2" type="ORF">E2C06_28755</name>
</gene>
<feature type="compositionally biased region" description="Low complexity" evidence="1">
    <location>
        <begin position="136"/>
        <end position="150"/>
    </location>
</feature>
<proteinExistence type="predicted"/>
<comment type="caution">
    <text evidence="2">The sequence shown here is derived from an EMBL/GenBank/DDBJ whole genome shotgun (WGS) entry which is preliminary data.</text>
</comment>